<dbReference type="InterPro" id="IPR052366">
    <property type="entry name" value="GTP_Pyrophosphokinase"/>
</dbReference>
<keyword evidence="4" id="KW-1185">Reference proteome</keyword>
<dbReference type="AlphaFoldDB" id="A0A8J8MEJ2"/>
<dbReference type="Pfam" id="PF04607">
    <property type="entry name" value="RelA_SpoT"/>
    <property type="match status" value="1"/>
</dbReference>
<name>A0A8J8MEJ2_9FIRM</name>
<comment type="pathway">
    <text evidence="1">Purine metabolism; ppGpp biosynthesis; ppGpp from GTP: step 1/2.</text>
</comment>
<dbReference type="KEGG" id="vgu:HYG85_22180"/>
<dbReference type="CDD" id="cd05399">
    <property type="entry name" value="NT_Rel-Spo_like"/>
    <property type="match status" value="1"/>
</dbReference>
<protein>
    <submittedName>
        <fullName evidence="3">GTP pyrophosphokinase family protein</fullName>
    </submittedName>
</protein>
<dbReference type="PANTHER" id="PTHR47837">
    <property type="entry name" value="GTP PYROPHOSPHOKINASE YJBM"/>
    <property type="match status" value="1"/>
</dbReference>
<dbReference type="OrthoDB" id="9789634at2"/>
<dbReference type="InterPro" id="IPR007685">
    <property type="entry name" value="RelA_SpoT"/>
</dbReference>
<dbReference type="RefSeq" id="WP_113675172.1">
    <property type="nucleotide sequence ID" value="NZ_CAJXUH010000007.1"/>
</dbReference>
<gene>
    <name evidence="3" type="ORF">HYG85_22180</name>
</gene>
<reference evidence="3 4" key="1">
    <citation type="submission" date="2020-07" db="EMBL/GenBank/DDBJ databases">
        <title>Vallitalea guaymasensis genome.</title>
        <authorList>
            <person name="Postec A."/>
        </authorList>
    </citation>
    <scope>NUCLEOTIDE SEQUENCE [LARGE SCALE GENOMIC DNA]</scope>
    <source>
        <strain evidence="3 4">Ra1766G1</strain>
    </source>
</reference>
<accession>A0A8J8MEJ2</accession>
<dbReference type="InterPro" id="IPR043519">
    <property type="entry name" value="NT_sf"/>
</dbReference>
<dbReference type="UniPathway" id="UPA00908">
    <property type="reaction ID" value="UER00884"/>
</dbReference>
<evidence type="ECO:0000313" key="4">
    <source>
        <dbReference type="Proteomes" id="UP000677305"/>
    </source>
</evidence>
<dbReference type="PANTHER" id="PTHR47837:SF2">
    <property type="entry name" value="GTP PYROPHOSPHOKINASE YWAC"/>
    <property type="match status" value="1"/>
</dbReference>
<dbReference type="SMART" id="SM00954">
    <property type="entry name" value="RelA_SpoT"/>
    <property type="match status" value="1"/>
</dbReference>
<evidence type="ECO:0000256" key="1">
    <source>
        <dbReference type="ARBA" id="ARBA00004976"/>
    </source>
</evidence>
<evidence type="ECO:0000259" key="2">
    <source>
        <dbReference type="SMART" id="SM00954"/>
    </source>
</evidence>
<dbReference type="Proteomes" id="UP000677305">
    <property type="component" value="Chromosome"/>
</dbReference>
<dbReference type="EMBL" id="CP058561">
    <property type="protein sequence ID" value="QUH31486.1"/>
    <property type="molecule type" value="Genomic_DNA"/>
</dbReference>
<dbReference type="GO" id="GO:0015970">
    <property type="term" value="P:guanosine tetraphosphate biosynthetic process"/>
    <property type="evidence" value="ECO:0007669"/>
    <property type="project" value="UniProtKB-UniPathway"/>
</dbReference>
<dbReference type="SUPFAM" id="SSF81301">
    <property type="entry name" value="Nucleotidyltransferase"/>
    <property type="match status" value="1"/>
</dbReference>
<dbReference type="Gene3D" id="1.10.287.860">
    <property type="entry name" value="Nucleotidyltransferase"/>
    <property type="match status" value="1"/>
</dbReference>
<organism evidence="3 4">
    <name type="scientific">Vallitalea guaymasensis</name>
    <dbReference type="NCBI Taxonomy" id="1185412"/>
    <lineage>
        <taxon>Bacteria</taxon>
        <taxon>Bacillati</taxon>
        <taxon>Bacillota</taxon>
        <taxon>Clostridia</taxon>
        <taxon>Lachnospirales</taxon>
        <taxon>Vallitaleaceae</taxon>
        <taxon>Vallitalea</taxon>
    </lineage>
</organism>
<dbReference type="Gene3D" id="3.30.460.10">
    <property type="entry name" value="Beta Polymerase, domain 2"/>
    <property type="match status" value="1"/>
</dbReference>
<sequence length="268" mass="31488">MEIQLWRQILIPYQQAVEELKVKFASIVHENRRLGQYSPIEYVTGRVKKISNILEKAKKKNIPLNEIEAKIEDIAGIRILCQFVEDIDKVVAIIRSRKDMEIKDEIDYISNTKKSGYRSYHMIVYYDVHTALGAKRIKAEIQIRTLSMNFWATIEHSLQYKYEHNIPEEIQKRLTNAAEAAFKLDQEMSIIRNEIIKAQNLFQLKSSVIADILNNIQNLHKVCDDIKEVEHIQEEFYDLWDKGNFEQLDKFNKRLDMLAAGYKAQSLI</sequence>
<evidence type="ECO:0000313" key="3">
    <source>
        <dbReference type="EMBL" id="QUH31486.1"/>
    </source>
</evidence>
<proteinExistence type="predicted"/>
<feature type="domain" description="RelA/SpoT" evidence="2">
    <location>
        <begin position="45"/>
        <end position="166"/>
    </location>
</feature>